<evidence type="ECO:0000313" key="2">
    <source>
        <dbReference type="Proteomes" id="UP000499080"/>
    </source>
</evidence>
<evidence type="ECO:0000313" key="1">
    <source>
        <dbReference type="EMBL" id="GBM78211.1"/>
    </source>
</evidence>
<comment type="caution">
    <text evidence="1">The sequence shown here is derived from an EMBL/GenBank/DDBJ whole genome shotgun (WGS) entry which is preliminary data.</text>
</comment>
<organism evidence="1 2">
    <name type="scientific">Araneus ventricosus</name>
    <name type="common">Orbweaver spider</name>
    <name type="synonym">Epeira ventricosa</name>
    <dbReference type="NCBI Taxonomy" id="182803"/>
    <lineage>
        <taxon>Eukaryota</taxon>
        <taxon>Metazoa</taxon>
        <taxon>Ecdysozoa</taxon>
        <taxon>Arthropoda</taxon>
        <taxon>Chelicerata</taxon>
        <taxon>Arachnida</taxon>
        <taxon>Araneae</taxon>
        <taxon>Araneomorphae</taxon>
        <taxon>Entelegynae</taxon>
        <taxon>Araneoidea</taxon>
        <taxon>Araneidae</taxon>
        <taxon>Araneus</taxon>
    </lineage>
</organism>
<gene>
    <name evidence="1" type="ORF">AVEN_72414_1</name>
</gene>
<dbReference type="AlphaFoldDB" id="A0A4Y2IK69"/>
<dbReference type="Proteomes" id="UP000499080">
    <property type="component" value="Unassembled WGS sequence"/>
</dbReference>
<dbReference type="EMBL" id="BGPR01002739">
    <property type="protein sequence ID" value="GBM78211.1"/>
    <property type="molecule type" value="Genomic_DNA"/>
</dbReference>
<reference evidence="1 2" key="1">
    <citation type="journal article" date="2019" name="Sci. Rep.">
        <title>Orb-weaving spider Araneus ventricosus genome elucidates the spidroin gene catalogue.</title>
        <authorList>
            <person name="Kono N."/>
            <person name="Nakamura H."/>
            <person name="Ohtoshi R."/>
            <person name="Moran D.A.P."/>
            <person name="Shinohara A."/>
            <person name="Yoshida Y."/>
            <person name="Fujiwara M."/>
            <person name="Mori M."/>
            <person name="Tomita M."/>
            <person name="Arakawa K."/>
        </authorList>
    </citation>
    <scope>NUCLEOTIDE SEQUENCE [LARGE SCALE GENOMIC DNA]</scope>
</reference>
<accession>A0A4Y2IK69</accession>
<proteinExistence type="predicted"/>
<keyword evidence="2" id="KW-1185">Reference proteome</keyword>
<protein>
    <submittedName>
        <fullName evidence="1">Uncharacterized protein</fullName>
    </submittedName>
</protein>
<sequence length="80" mass="9083">MLVRRLSPRWSLLALHPSWAGRASVGIFAPHCGRLLDPRQIYVHQADKHRGSSVVSGIEPESLRCRDLTTRPPQPSKIRY</sequence>
<name>A0A4Y2IK69_ARAVE</name>